<dbReference type="Proteomes" id="UP001295684">
    <property type="component" value="Unassembled WGS sequence"/>
</dbReference>
<comment type="caution">
    <text evidence="2">The sequence shown here is derived from an EMBL/GenBank/DDBJ whole genome shotgun (WGS) entry which is preliminary data.</text>
</comment>
<reference evidence="2" key="1">
    <citation type="submission" date="2023-07" db="EMBL/GenBank/DDBJ databases">
        <authorList>
            <consortium name="AG Swart"/>
            <person name="Singh M."/>
            <person name="Singh A."/>
            <person name="Seah K."/>
            <person name="Emmerich C."/>
        </authorList>
    </citation>
    <scope>NUCLEOTIDE SEQUENCE</scope>
    <source>
        <strain evidence="2">DP1</strain>
    </source>
</reference>
<evidence type="ECO:0000256" key="1">
    <source>
        <dbReference type="SAM" id="MobiDB-lite"/>
    </source>
</evidence>
<proteinExistence type="predicted"/>
<organism evidence="2 3">
    <name type="scientific">Euplotes crassus</name>
    <dbReference type="NCBI Taxonomy" id="5936"/>
    <lineage>
        <taxon>Eukaryota</taxon>
        <taxon>Sar</taxon>
        <taxon>Alveolata</taxon>
        <taxon>Ciliophora</taxon>
        <taxon>Intramacronucleata</taxon>
        <taxon>Spirotrichea</taxon>
        <taxon>Hypotrichia</taxon>
        <taxon>Euplotida</taxon>
        <taxon>Euplotidae</taxon>
        <taxon>Moneuplotes</taxon>
    </lineage>
</organism>
<protein>
    <submittedName>
        <fullName evidence="2">Uncharacterized protein</fullName>
    </submittedName>
</protein>
<keyword evidence="3" id="KW-1185">Reference proteome</keyword>
<name>A0AAD1Y388_EUPCR</name>
<feature type="region of interest" description="Disordered" evidence="1">
    <location>
        <begin position="411"/>
        <end position="457"/>
    </location>
</feature>
<accession>A0AAD1Y388</accession>
<sequence>MANLTILQLRPYFPRTSWFLRRKEIYLSKQLHVLRYHTKFTIQICALLSQNNNHQEAYKFSVQGMKTCRELVKKTSILMQHHLNLFKSSSHTGSLNMNNRKMSEQPIKSLSKVYSESLLNPSHKTRNVKMQKSTSQANISKDRSLRIRETSLDSNSVERMHTFNIKSTNLSSKVLNTLKHMTGGKQSFTKSSSIISNQSNSSKCYYVEETTGLLEKNLAKTWPTLKDLIEKMRFFEIIAQMTIKERDKFLLSQKEGSEISDLLKAYGLRYDNTQEMKLLAKRSKGFAIRNSLGVKHSEDWIFNLNIGNVMYLAKMDDDELNYPTDRYHELNKDALLEKLILISSCYFCVATELRFLADDKEMSRNDQCVSNPHADMWHAQGAYIASKFLPENCPLVDHLIMSYEKYHIKKRPETSPASKKSPQNSKQKDKQASLRSKLMFKKPKSAKQGGRNESTLGKSKSIKLLNLYVERSKDVFPKKMHL</sequence>
<evidence type="ECO:0000313" key="3">
    <source>
        <dbReference type="Proteomes" id="UP001295684"/>
    </source>
</evidence>
<feature type="compositionally biased region" description="Polar residues" evidence="1">
    <location>
        <begin position="415"/>
        <end position="425"/>
    </location>
</feature>
<evidence type="ECO:0000313" key="2">
    <source>
        <dbReference type="EMBL" id="CAI2383844.1"/>
    </source>
</evidence>
<dbReference type="EMBL" id="CAMPGE010026151">
    <property type="protein sequence ID" value="CAI2383844.1"/>
    <property type="molecule type" value="Genomic_DNA"/>
</dbReference>
<gene>
    <name evidence="2" type="ORF">ECRASSUSDP1_LOCUS25356</name>
</gene>
<dbReference type="AlphaFoldDB" id="A0AAD1Y388"/>